<dbReference type="EMBL" id="SKBQ01000019">
    <property type="protein sequence ID" value="TPX16069.1"/>
    <property type="molecule type" value="Genomic_DNA"/>
</dbReference>
<proteinExistence type="inferred from homology"/>
<accession>A0A507BFJ7</accession>
<dbReference type="GO" id="GO:0005506">
    <property type="term" value="F:iron ion binding"/>
    <property type="evidence" value="ECO:0007669"/>
    <property type="project" value="UniProtKB-UniRule"/>
</dbReference>
<keyword evidence="8" id="KW-1185">Reference proteome</keyword>
<dbReference type="SUPFAM" id="SSF82649">
    <property type="entry name" value="SufE/NifU"/>
    <property type="match status" value="1"/>
</dbReference>
<evidence type="ECO:0000256" key="5">
    <source>
        <dbReference type="RuleBase" id="RU362089"/>
    </source>
</evidence>
<feature type="domain" description="NIF system FeS cluster assembly NifU N-terminal" evidence="6">
    <location>
        <begin position="37"/>
        <end position="149"/>
    </location>
</feature>
<evidence type="ECO:0000313" key="7">
    <source>
        <dbReference type="EMBL" id="TPX16069.1"/>
    </source>
</evidence>
<reference evidence="7 8" key="1">
    <citation type="submission" date="2019-06" db="EMBL/GenBank/DDBJ databases">
        <title>Draft genome sequence of the filamentous fungus Phialemoniopsis curvata isolated from diesel fuel.</title>
        <authorList>
            <person name="Varaljay V.A."/>
            <person name="Lyon W.J."/>
            <person name="Crouch A.L."/>
            <person name="Drake C.E."/>
            <person name="Hollomon J.M."/>
            <person name="Nadeau L.J."/>
            <person name="Nunn H.S."/>
            <person name="Stevenson B.S."/>
            <person name="Bojanowski C.L."/>
            <person name="Crookes-Goodson W.J."/>
        </authorList>
    </citation>
    <scope>NUCLEOTIDE SEQUENCE [LARGE SCALE GENOMIC DNA]</scope>
    <source>
        <strain evidence="7 8">D216</strain>
    </source>
</reference>
<dbReference type="InterPro" id="IPR002871">
    <property type="entry name" value="NIF_FeS_clus_asmbl_NifU_N"/>
</dbReference>
<keyword evidence="5" id="KW-0411">Iron-sulfur</keyword>
<dbReference type="GeneID" id="41971511"/>
<dbReference type="Gene3D" id="3.90.1010.10">
    <property type="match status" value="1"/>
</dbReference>
<protein>
    <recommendedName>
        <fullName evidence="5">Iron-sulfur cluster assembly protein</fullName>
    </recommendedName>
</protein>
<evidence type="ECO:0000256" key="3">
    <source>
        <dbReference type="ARBA" id="ARBA00022714"/>
    </source>
</evidence>
<dbReference type="FunCoup" id="A0A507BFJ7">
    <property type="interactions" value="517"/>
</dbReference>
<comment type="caution">
    <text evidence="7">The sequence shown here is derived from an EMBL/GenBank/DDBJ whole genome shotgun (WGS) entry which is preliminary data.</text>
</comment>
<dbReference type="OrthoDB" id="1925777at2759"/>
<dbReference type="CDD" id="cd06664">
    <property type="entry name" value="IscU_like"/>
    <property type="match status" value="1"/>
</dbReference>
<evidence type="ECO:0000256" key="2">
    <source>
        <dbReference type="ARBA" id="ARBA00006420"/>
    </source>
</evidence>
<keyword evidence="5" id="KW-0408">Iron</keyword>
<name>A0A507BFJ7_9PEZI</name>
<comment type="pathway">
    <text evidence="1">Cofactor biosynthesis; iron-sulfur cluster biosynthesis.</text>
</comment>
<dbReference type="AlphaFoldDB" id="A0A507BFJ7"/>
<evidence type="ECO:0000259" key="6">
    <source>
        <dbReference type="Pfam" id="PF01592"/>
    </source>
</evidence>
<dbReference type="PANTHER" id="PTHR10093">
    <property type="entry name" value="IRON-SULFUR CLUSTER ASSEMBLY ENZYME NIFU HOMOLOG"/>
    <property type="match status" value="1"/>
</dbReference>
<keyword evidence="5" id="KW-0496">Mitochondrion</keyword>
<keyword evidence="5" id="KW-0479">Metal-binding</keyword>
<dbReference type="InParanoid" id="A0A507BFJ7"/>
<sequence length="172" mass="18110">MLPLRTAFRARPATAFLTTARVTPPAARRFYHEKDIRPRNPGSLDKSDPAVGTGLVGAPACGDVMKLQIKVDESGTITDAKFKTFGCGSAIASSSYLTTLVKGMRLEDAAKIKNVDISKELCLPPVKLHCSMLAEDAIKAAIADYHTKNPGITASNLAGTAKAIPKAAEATA</sequence>
<dbReference type="GO" id="GO:0016226">
    <property type="term" value="P:iron-sulfur cluster assembly"/>
    <property type="evidence" value="ECO:0007669"/>
    <property type="project" value="UniProtKB-UniRule"/>
</dbReference>
<gene>
    <name evidence="7" type="ORF">E0L32_004064</name>
</gene>
<comment type="subcellular location">
    <subcellularLocation>
        <location evidence="5">Mitochondrion matrix</location>
    </subcellularLocation>
</comment>
<dbReference type="STRING" id="1093900.A0A507BFJ7"/>
<organism evidence="7 8">
    <name type="scientific">Thyridium curvatum</name>
    <dbReference type="NCBI Taxonomy" id="1093900"/>
    <lineage>
        <taxon>Eukaryota</taxon>
        <taxon>Fungi</taxon>
        <taxon>Dikarya</taxon>
        <taxon>Ascomycota</taxon>
        <taxon>Pezizomycotina</taxon>
        <taxon>Sordariomycetes</taxon>
        <taxon>Sordariomycetidae</taxon>
        <taxon>Thyridiales</taxon>
        <taxon>Thyridiaceae</taxon>
        <taxon>Thyridium</taxon>
    </lineage>
</organism>
<dbReference type="NCBIfam" id="TIGR01999">
    <property type="entry name" value="iscU"/>
    <property type="match status" value="1"/>
</dbReference>
<evidence type="ECO:0000256" key="1">
    <source>
        <dbReference type="ARBA" id="ARBA00005151"/>
    </source>
</evidence>
<dbReference type="FunFam" id="3.90.1010.10:FF:000013">
    <property type="entry name" value="Iron-sulfur cluster assembly enzyme ISCU, mitochondrial"/>
    <property type="match status" value="1"/>
</dbReference>
<dbReference type="GO" id="GO:0005759">
    <property type="term" value="C:mitochondrial matrix"/>
    <property type="evidence" value="ECO:0007669"/>
    <property type="project" value="UniProtKB-SubCell"/>
</dbReference>
<dbReference type="InterPro" id="IPR011339">
    <property type="entry name" value="ISCU"/>
</dbReference>
<dbReference type="UniPathway" id="UPA00266"/>
<evidence type="ECO:0000313" key="8">
    <source>
        <dbReference type="Proteomes" id="UP000319257"/>
    </source>
</evidence>
<dbReference type="Proteomes" id="UP000319257">
    <property type="component" value="Unassembled WGS sequence"/>
</dbReference>
<comment type="cofactor">
    <cofactor evidence="4 5">
        <name>[2Fe-2S] cluster</name>
        <dbReference type="ChEBI" id="CHEBI:190135"/>
    </cofactor>
</comment>
<evidence type="ECO:0000256" key="4">
    <source>
        <dbReference type="ARBA" id="ARBA00034078"/>
    </source>
</evidence>
<comment type="function">
    <text evidence="5">Scaffold protein for the de novo synthesis of iron-sulfur (Fe-S) clusters within mitochondria, which is required for maturation of both mitochondrial and cytoplasmic [2Fe-2S] and [4Fe-4S] proteins.</text>
</comment>
<keyword evidence="5" id="KW-0809">Transit peptide</keyword>
<comment type="similarity">
    <text evidence="2 5">Belongs to the NifU family.</text>
</comment>
<dbReference type="GO" id="GO:0051537">
    <property type="term" value="F:2 iron, 2 sulfur cluster binding"/>
    <property type="evidence" value="ECO:0007669"/>
    <property type="project" value="UniProtKB-KW"/>
</dbReference>
<dbReference type="RefSeq" id="XP_030997780.1">
    <property type="nucleotide sequence ID" value="XM_031138433.1"/>
</dbReference>
<dbReference type="Pfam" id="PF01592">
    <property type="entry name" value="NifU_N"/>
    <property type="match status" value="1"/>
</dbReference>
<keyword evidence="3 5" id="KW-0001">2Fe-2S</keyword>